<feature type="compositionally biased region" description="Basic residues" evidence="4">
    <location>
        <begin position="585"/>
        <end position="599"/>
    </location>
</feature>
<proteinExistence type="predicted"/>
<dbReference type="PROSITE" id="PS50088">
    <property type="entry name" value="ANK_REPEAT"/>
    <property type="match status" value="10"/>
</dbReference>
<feature type="compositionally biased region" description="Basic residues" evidence="4">
    <location>
        <begin position="611"/>
        <end position="624"/>
    </location>
</feature>
<dbReference type="PANTHER" id="PTHR24126">
    <property type="entry name" value="ANKYRIN REPEAT, PH AND SEC7 DOMAIN CONTAINING PROTEIN SECG-RELATED"/>
    <property type="match status" value="1"/>
</dbReference>
<keyword evidence="2 3" id="KW-0040">ANK repeat</keyword>
<feature type="repeat" description="ANK" evidence="3">
    <location>
        <begin position="300"/>
        <end position="332"/>
    </location>
</feature>
<feature type="repeat" description="ANK" evidence="3">
    <location>
        <begin position="333"/>
        <end position="365"/>
    </location>
</feature>
<dbReference type="SMART" id="SM00248">
    <property type="entry name" value="ANK"/>
    <property type="match status" value="10"/>
</dbReference>
<dbReference type="Pfam" id="PF12796">
    <property type="entry name" value="Ank_2"/>
    <property type="match status" value="3"/>
</dbReference>
<evidence type="ECO:0000256" key="4">
    <source>
        <dbReference type="SAM" id="MobiDB-lite"/>
    </source>
</evidence>
<dbReference type="PRINTS" id="PR01415">
    <property type="entry name" value="ANKYRIN"/>
</dbReference>
<dbReference type="SUPFAM" id="SSF48403">
    <property type="entry name" value="Ankyrin repeat"/>
    <property type="match status" value="1"/>
</dbReference>
<dbReference type="PANTHER" id="PTHR24126:SF14">
    <property type="entry name" value="ANK_REP_REGION DOMAIN-CONTAINING PROTEIN"/>
    <property type="match status" value="1"/>
</dbReference>
<feature type="repeat" description="ANK" evidence="3">
    <location>
        <begin position="98"/>
        <end position="130"/>
    </location>
</feature>
<dbReference type="InterPro" id="IPR002110">
    <property type="entry name" value="Ankyrin_rpt"/>
</dbReference>
<sequence length="685" mass="74522">MFGVHTTSRNHALFLGMHKHWEAQEEESSRLIDLVLYGRDEDLVTHLAQLPPTNRKAIITHLAKDGNSALHFAAMRERLGGLSAMMEAQADVGIRNGSGESPLYVSMCHNALKSARILINNGADVNEITGRKDNECLLHKMVKGDRGTAVDILLDAGVCVDSKTNSGDTPLHYAARYNRPMIARQLVQCEANVNLANEKKETPLHTSVAHRSLDVAKILIKARAKVDLPDRQGMTALHQAVASESIDIVRLMLHNNSTHVNSKEKLMGRTPLLLACSGTHQKLAPLLLSHGADANLTTNYRKTVLHLAATAGNTHALNAVIKHASNLNALTTNNKTPLHCAVDAGHPEIVRTLLRAGVNPNLKDIEGDTALHMAAASGDSHIAEQLLLHRGLHVNATNMRQRTALHVALMAGHEHTGELLMAAGCDSHMMDVFEKNAHDYLEEYHRRLRELEEEKYPPEHEASKVHFSPENGGSLISGDNDAATKTGNAHQSTVHPQTCEDGQLQEDSFLSIDTETHLENSHLIPENGDVPSSEIEATMSADHIVPFSYEFSENKKDEEENENCGQQDFGTDNNVVSPSDESGHKKAAGKSRGRHRKTSKTSNKGGTSSPRHSRSGAGKGRRTSRSPATSDGGGVLGMVMAGQSHEHHEQTPNTESKADHQHQHGEAGTGGGRGRRRKLGVAYMK</sequence>
<keyword evidence="1" id="KW-0677">Repeat</keyword>
<feature type="repeat" description="ANK" evidence="3">
    <location>
        <begin position="65"/>
        <end position="97"/>
    </location>
</feature>
<accession>A0AAE1DTV7</accession>
<dbReference type="InterPro" id="IPR036770">
    <property type="entry name" value="Ankyrin_rpt-contain_sf"/>
</dbReference>
<evidence type="ECO:0000256" key="2">
    <source>
        <dbReference type="ARBA" id="ARBA00023043"/>
    </source>
</evidence>
<dbReference type="Proteomes" id="UP001283361">
    <property type="component" value="Unassembled WGS sequence"/>
</dbReference>
<feature type="repeat" description="ANK" evidence="3">
    <location>
        <begin position="366"/>
        <end position="399"/>
    </location>
</feature>
<feature type="repeat" description="ANK" evidence="3">
    <location>
        <begin position="232"/>
        <end position="257"/>
    </location>
</feature>
<feature type="compositionally biased region" description="Polar residues" evidence="4">
    <location>
        <begin position="483"/>
        <end position="496"/>
    </location>
</feature>
<feature type="compositionally biased region" description="Basic and acidic residues" evidence="4">
    <location>
        <begin position="644"/>
        <end position="665"/>
    </location>
</feature>
<evidence type="ECO:0000256" key="1">
    <source>
        <dbReference type="ARBA" id="ARBA00022737"/>
    </source>
</evidence>
<evidence type="ECO:0000256" key="3">
    <source>
        <dbReference type="PROSITE-ProRule" id="PRU00023"/>
    </source>
</evidence>
<dbReference type="Gene3D" id="1.25.40.20">
    <property type="entry name" value="Ankyrin repeat-containing domain"/>
    <property type="match status" value="5"/>
</dbReference>
<keyword evidence="6" id="KW-1185">Reference proteome</keyword>
<name>A0AAE1DTV7_9GAST</name>
<dbReference type="AlphaFoldDB" id="A0AAE1DTV7"/>
<dbReference type="Pfam" id="PF00023">
    <property type="entry name" value="Ank"/>
    <property type="match status" value="1"/>
</dbReference>
<reference evidence="5" key="1">
    <citation type="journal article" date="2023" name="G3 (Bethesda)">
        <title>A reference genome for the long-term kleptoplast-retaining sea slug Elysia crispata morphotype clarki.</title>
        <authorList>
            <person name="Eastman K.E."/>
            <person name="Pendleton A.L."/>
            <person name="Shaikh M.A."/>
            <person name="Suttiyut T."/>
            <person name="Ogas R."/>
            <person name="Tomko P."/>
            <person name="Gavelis G."/>
            <person name="Widhalm J.R."/>
            <person name="Wisecaver J.H."/>
        </authorList>
    </citation>
    <scope>NUCLEOTIDE SEQUENCE</scope>
    <source>
        <strain evidence="5">ECLA1</strain>
    </source>
</reference>
<feature type="region of interest" description="Disordered" evidence="4">
    <location>
        <begin position="455"/>
        <end position="501"/>
    </location>
</feature>
<organism evidence="5 6">
    <name type="scientific">Elysia crispata</name>
    <name type="common">lettuce slug</name>
    <dbReference type="NCBI Taxonomy" id="231223"/>
    <lineage>
        <taxon>Eukaryota</taxon>
        <taxon>Metazoa</taxon>
        <taxon>Spiralia</taxon>
        <taxon>Lophotrochozoa</taxon>
        <taxon>Mollusca</taxon>
        <taxon>Gastropoda</taxon>
        <taxon>Heterobranchia</taxon>
        <taxon>Euthyneura</taxon>
        <taxon>Panpulmonata</taxon>
        <taxon>Sacoglossa</taxon>
        <taxon>Placobranchoidea</taxon>
        <taxon>Plakobranchidae</taxon>
        <taxon>Elysia</taxon>
    </lineage>
</organism>
<feature type="repeat" description="ANK" evidence="3">
    <location>
        <begin position="199"/>
        <end position="231"/>
    </location>
</feature>
<feature type="repeat" description="ANK" evidence="3">
    <location>
        <begin position="400"/>
        <end position="432"/>
    </location>
</feature>
<comment type="caution">
    <text evidence="5">The sequence shown here is derived from an EMBL/GenBank/DDBJ whole genome shotgun (WGS) entry which is preliminary data.</text>
</comment>
<feature type="compositionally biased region" description="Polar residues" evidence="4">
    <location>
        <begin position="564"/>
        <end position="580"/>
    </location>
</feature>
<dbReference type="EMBL" id="JAWDGP010002498">
    <property type="protein sequence ID" value="KAK3782507.1"/>
    <property type="molecule type" value="Genomic_DNA"/>
</dbReference>
<gene>
    <name evidence="5" type="ORF">RRG08_061737</name>
</gene>
<evidence type="ECO:0000313" key="5">
    <source>
        <dbReference type="EMBL" id="KAK3782507.1"/>
    </source>
</evidence>
<protein>
    <submittedName>
        <fullName evidence="5">Uncharacterized protein</fullName>
    </submittedName>
</protein>
<feature type="compositionally biased region" description="Basic and acidic residues" evidence="4">
    <location>
        <begin position="455"/>
        <end position="464"/>
    </location>
</feature>
<feature type="repeat" description="ANK" evidence="3">
    <location>
        <begin position="166"/>
        <end position="198"/>
    </location>
</feature>
<evidence type="ECO:0000313" key="6">
    <source>
        <dbReference type="Proteomes" id="UP001283361"/>
    </source>
</evidence>
<feature type="region of interest" description="Disordered" evidence="4">
    <location>
        <begin position="553"/>
        <end position="685"/>
    </location>
</feature>
<dbReference type="PROSITE" id="PS50297">
    <property type="entry name" value="ANK_REP_REGION"/>
    <property type="match status" value="7"/>
</dbReference>
<feature type="repeat" description="ANK" evidence="3">
    <location>
        <begin position="267"/>
        <end position="299"/>
    </location>
</feature>
<feature type="compositionally biased region" description="Low complexity" evidence="4">
    <location>
        <begin position="600"/>
        <end position="609"/>
    </location>
</feature>